<evidence type="ECO:0000313" key="2">
    <source>
        <dbReference type="Proteomes" id="UP000730482"/>
    </source>
</evidence>
<organism evidence="1 2">
    <name type="scientific">Catenulispora pinistramenti</name>
    <dbReference type="NCBI Taxonomy" id="2705254"/>
    <lineage>
        <taxon>Bacteria</taxon>
        <taxon>Bacillati</taxon>
        <taxon>Actinomycetota</taxon>
        <taxon>Actinomycetes</taxon>
        <taxon>Catenulisporales</taxon>
        <taxon>Catenulisporaceae</taxon>
        <taxon>Catenulispora</taxon>
    </lineage>
</organism>
<name>A0ABS5L747_9ACTN</name>
<evidence type="ECO:0000313" key="1">
    <source>
        <dbReference type="EMBL" id="MBS2554165.1"/>
    </source>
</evidence>
<gene>
    <name evidence="1" type="ORF">KGQ19_45655</name>
</gene>
<dbReference type="EMBL" id="JAAFYZ010000328">
    <property type="protein sequence ID" value="MBS2554165.1"/>
    <property type="molecule type" value="Genomic_DNA"/>
</dbReference>
<comment type="caution">
    <text evidence="1">The sequence shown here is derived from an EMBL/GenBank/DDBJ whole genome shotgun (WGS) entry which is preliminary data.</text>
</comment>
<dbReference type="RefSeq" id="WP_212021375.1">
    <property type="nucleotide sequence ID" value="NZ_JAAFYZ010000328.1"/>
</dbReference>
<accession>A0ABS5L747</accession>
<protein>
    <submittedName>
        <fullName evidence="1">Uncharacterized protein</fullName>
    </submittedName>
</protein>
<reference evidence="1 2" key="1">
    <citation type="submission" date="2020-02" db="EMBL/GenBank/DDBJ databases">
        <title>Acidophilic actinobacteria isolated from forest soil.</title>
        <authorList>
            <person name="Golinska P."/>
        </authorList>
    </citation>
    <scope>NUCLEOTIDE SEQUENCE [LARGE SCALE GENOMIC DNA]</scope>
    <source>
        <strain evidence="1 2">NL8</strain>
    </source>
</reference>
<keyword evidence="2" id="KW-1185">Reference proteome</keyword>
<proteinExistence type="predicted"/>
<dbReference type="Proteomes" id="UP000730482">
    <property type="component" value="Unassembled WGS sequence"/>
</dbReference>
<sequence>MPQPTLTEFAFTAGDYGPDHIAAAGVEADLRDGIATTCTKHCVSAVIGAIGARFEDTGHGDIGEMVPV</sequence>